<dbReference type="AlphaFoldDB" id="A0A1H7WYP6"/>
<sequence>MNYQAKVAGMSCNGCANSVKAALSQIDGVSDVKIDLDEKQATLESSQELTKAQLEEALADTSYTVESLN</sequence>
<dbReference type="GO" id="GO:0046872">
    <property type="term" value="F:metal ion binding"/>
    <property type="evidence" value="ECO:0007669"/>
    <property type="project" value="UniProtKB-KW"/>
</dbReference>
<dbReference type="InterPro" id="IPR036163">
    <property type="entry name" value="HMA_dom_sf"/>
</dbReference>
<dbReference type="RefSeq" id="WP_091489713.1">
    <property type="nucleotide sequence ID" value="NZ_BJUX01000005.1"/>
</dbReference>
<organism evidence="4 5">
    <name type="scientific">Alkalibacterium putridalgicola</name>
    <dbReference type="NCBI Taxonomy" id="426703"/>
    <lineage>
        <taxon>Bacteria</taxon>
        <taxon>Bacillati</taxon>
        <taxon>Bacillota</taxon>
        <taxon>Bacilli</taxon>
        <taxon>Lactobacillales</taxon>
        <taxon>Carnobacteriaceae</taxon>
        <taxon>Alkalibacterium</taxon>
    </lineage>
</organism>
<dbReference type="PROSITE" id="PS50846">
    <property type="entry name" value="HMA_2"/>
    <property type="match status" value="1"/>
</dbReference>
<dbReference type="Proteomes" id="UP000321425">
    <property type="component" value="Unassembled WGS sequence"/>
</dbReference>
<evidence type="ECO:0000313" key="3">
    <source>
        <dbReference type="EMBL" id="GEK88700.1"/>
    </source>
</evidence>
<name>A0A1H7WYP6_9LACT</name>
<dbReference type="InterPro" id="IPR017969">
    <property type="entry name" value="Heavy-metal-associated_CS"/>
</dbReference>
<dbReference type="EMBL" id="BJUX01000005">
    <property type="protein sequence ID" value="GEK88700.1"/>
    <property type="molecule type" value="Genomic_DNA"/>
</dbReference>
<gene>
    <name evidence="3" type="ORF">APU01nite_07390</name>
    <name evidence="4" type="ORF">SAMN04488100_1423</name>
</gene>
<dbReference type="Pfam" id="PF00403">
    <property type="entry name" value="HMA"/>
    <property type="match status" value="1"/>
</dbReference>
<keyword evidence="6" id="KW-1185">Reference proteome</keyword>
<accession>A0A1H7WYP6</accession>
<reference evidence="4 5" key="1">
    <citation type="submission" date="2016-10" db="EMBL/GenBank/DDBJ databases">
        <authorList>
            <person name="de Groot N.N."/>
        </authorList>
    </citation>
    <scope>NUCLEOTIDE SEQUENCE [LARGE SCALE GENOMIC DNA]</scope>
    <source>
        <strain evidence="4 5">DSM 19182</strain>
    </source>
</reference>
<dbReference type="STRING" id="426703.SAMN04488100_1423"/>
<protein>
    <submittedName>
        <fullName evidence="4">Copper chaperone CopZ</fullName>
    </submittedName>
</protein>
<evidence type="ECO:0000313" key="5">
    <source>
        <dbReference type="Proteomes" id="UP000198548"/>
    </source>
</evidence>
<feature type="domain" description="HMA" evidence="2">
    <location>
        <begin position="1"/>
        <end position="66"/>
    </location>
</feature>
<dbReference type="PROSITE" id="PS01047">
    <property type="entry name" value="HMA_1"/>
    <property type="match status" value="1"/>
</dbReference>
<keyword evidence="1" id="KW-0479">Metal-binding</keyword>
<evidence type="ECO:0000313" key="6">
    <source>
        <dbReference type="Proteomes" id="UP000321425"/>
    </source>
</evidence>
<reference evidence="3 6" key="2">
    <citation type="submission" date="2019-07" db="EMBL/GenBank/DDBJ databases">
        <title>Whole genome shotgun sequence of Alkalibacterium putridalgicola NBRC 103243.</title>
        <authorList>
            <person name="Hosoyama A."/>
            <person name="Uohara A."/>
            <person name="Ohji S."/>
            <person name="Ichikawa N."/>
        </authorList>
    </citation>
    <scope>NUCLEOTIDE SEQUENCE [LARGE SCALE GENOMIC DNA]</scope>
    <source>
        <strain evidence="3 6">NBRC 103243</strain>
    </source>
</reference>
<dbReference type="InterPro" id="IPR006121">
    <property type="entry name" value="HMA_dom"/>
</dbReference>
<dbReference type="Proteomes" id="UP000198548">
    <property type="component" value="Unassembled WGS sequence"/>
</dbReference>
<dbReference type="SUPFAM" id="SSF55008">
    <property type="entry name" value="HMA, heavy metal-associated domain"/>
    <property type="match status" value="1"/>
</dbReference>
<evidence type="ECO:0000256" key="1">
    <source>
        <dbReference type="ARBA" id="ARBA00022723"/>
    </source>
</evidence>
<dbReference type="CDD" id="cd00371">
    <property type="entry name" value="HMA"/>
    <property type="match status" value="1"/>
</dbReference>
<dbReference type="OrthoDB" id="9813965at2"/>
<evidence type="ECO:0000259" key="2">
    <source>
        <dbReference type="PROSITE" id="PS50846"/>
    </source>
</evidence>
<dbReference type="EMBL" id="FOBL01000042">
    <property type="protein sequence ID" value="SEM26511.1"/>
    <property type="molecule type" value="Genomic_DNA"/>
</dbReference>
<proteinExistence type="predicted"/>
<dbReference type="Gene3D" id="3.30.70.100">
    <property type="match status" value="1"/>
</dbReference>
<evidence type="ECO:0000313" key="4">
    <source>
        <dbReference type="EMBL" id="SEM26511.1"/>
    </source>
</evidence>